<proteinExistence type="predicted"/>
<name>A0ABS8V0C8_DATST</name>
<evidence type="ECO:0000313" key="3">
    <source>
        <dbReference type="Proteomes" id="UP000823775"/>
    </source>
</evidence>
<dbReference type="EMBL" id="JACEIK010003030">
    <property type="protein sequence ID" value="MCD9639966.1"/>
    <property type="molecule type" value="Genomic_DNA"/>
</dbReference>
<organism evidence="2 3">
    <name type="scientific">Datura stramonium</name>
    <name type="common">Jimsonweed</name>
    <name type="synonym">Common thornapple</name>
    <dbReference type="NCBI Taxonomy" id="4076"/>
    <lineage>
        <taxon>Eukaryota</taxon>
        <taxon>Viridiplantae</taxon>
        <taxon>Streptophyta</taxon>
        <taxon>Embryophyta</taxon>
        <taxon>Tracheophyta</taxon>
        <taxon>Spermatophyta</taxon>
        <taxon>Magnoliopsida</taxon>
        <taxon>eudicotyledons</taxon>
        <taxon>Gunneridae</taxon>
        <taxon>Pentapetalae</taxon>
        <taxon>asterids</taxon>
        <taxon>lamiids</taxon>
        <taxon>Solanales</taxon>
        <taxon>Solanaceae</taxon>
        <taxon>Solanoideae</taxon>
        <taxon>Datureae</taxon>
        <taxon>Datura</taxon>
    </lineage>
</organism>
<comment type="caution">
    <text evidence="2">The sequence shown here is derived from an EMBL/GenBank/DDBJ whole genome shotgun (WGS) entry which is preliminary data.</text>
</comment>
<protein>
    <submittedName>
        <fullName evidence="2">Uncharacterized protein</fullName>
    </submittedName>
</protein>
<accession>A0ABS8V0C8</accession>
<gene>
    <name evidence="2" type="ORF">HAX54_024977</name>
</gene>
<feature type="region of interest" description="Disordered" evidence="1">
    <location>
        <begin position="112"/>
        <end position="131"/>
    </location>
</feature>
<reference evidence="2 3" key="1">
    <citation type="journal article" date="2021" name="BMC Genomics">
        <title>Datura genome reveals duplications of psychoactive alkaloid biosynthetic genes and high mutation rate following tissue culture.</title>
        <authorList>
            <person name="Rajewski A."/>
            <person name="Carter-House D."/>
            <person name="Stajich J."/>
            <person name="Litt A."/>
        </authorList>
    </citation>
    <scope>NUCLEOTIDE SEQUENCE [LARGE SCALE GENOMIC DNA]</scope>
    <source>
        <strain evidence="2">AR-01</strain>
    </source>
</reference>
<evidence type="ECO:0000256" key="1">
    <source>
        <dbReference type="SAM" id="MobiDB-lite"/>
    </source>
</evidence>
<feature type="region of interest" description="Disordered" evidence="1">
    <location>
        <begin position="70"/>
        <end position="92"/>
    </location>
</feature>
<dbReference type="Proteomes" id="UP000823775">
    <property type="component" value="Unassembled WGS sequence"/>
</dbReference>
<sequence length="170" mass="18182">MAAGSIGLDMEKMEGFDFRWLCVGPARREEGKGGRRRFACSWLDKKWRESGSEVVGGILGGDGFCFAGEDDRGRETVAGSGEEKEEGDRLTGSYGGDGVRRCGWSGRLPAEKWSEREKGRRKEGGAGFNGEGVVAAGGFGVVAVGFPARRKREEGDGEEVRLEERGVGGG</sequence>
<feature type="compositionally biased region" description="Basic and acidic residues" evidence="1">
    <location>
        <begin position="112"/>
        <end position="124"/>
    </location>
</feature>
<keyword evidence="3" id="KW-1185">Reference proteome</keyword>
<evidence type="ECO:0000313" key="2">
    <source>
        <dbReference type="EMBL" id="MCD9639966.1"/>
    </source>
</evidence>